<evidence type="ECO:0000313" key="5">
    <source>
        <dbReference type="EMBL" id="PIO70910.1"/>
    </source>
</evidence>
<dbReference type="InterPro" id="IPR001841">
    <property type="entry name" value="Znf_RING"/>
</dbReference>
<dbReference type="EMBL" id="KZ346118">
    <property type="protein sequence ID" value="PIO70910.1"/>
    <property type="molecule type" value="Genomic_DNA"/>
</dbReference>
<proteinExistence type="predicted"/>
<name>A0A2G9UN60_TELCI</name>
<sequence length="224" mass="25430">MHDYALSMMVEDLGRHATAIKYISKRSSAEVSGPSRTVLLDAMLELRLRDYSEGKITDADCSKQLIPFIEDGNITRALHLARLFHCTPVMQHILQKLGRSKEMWLDTLVHVSKIEGDIDESLVVKMLEGVQVLQVNKCSACDTALQLPAVHFLCRHSYHVHCFESYSDKPDVCPACVGPMSREISRESISDRAAYQMFHKEVSCFVLFSYPANFYRVQVSVKFL</sequence>
<evidence type="ECO:0000256" key="3">
    <source>
        <dbReference type="PROSITE-ProRule" id="PRU00175"/>
    </source>
</evidence>
<dbReference type="PROSITE" id="PS50089">
    <property type="entry name" value="ZF_RING_2"/>
    <property type="match status" value="1"/>
</dbReference>
<keyword evidence="1 3" id="KW-0863">Zinc-finger</keyword>
<gene>
    <name evidence="5" type="ORF">TELCIR_07212</name>
</gene>
<keyword evidence="1 3" id="KW-0479">Metal-binding</keyword>
<reference evidence="5 6" key="1">
    <citation type="submission" date="2015-09" db="EMBL/GenBank/DDBJ databases">
        <title>Draft genome of the parasitic nematode Teladorsagia circumcincta isolate WARC Sus (inbred).</title>
        <authorList>
            <person name="Mitreva M."/>
        </authorList>
    </citation>
    <scope>NUCLEOTIDE SEQUENCE [LARGE SCALE GENOMIC DNA]</scope>
    <source>
        <strain evidence="5 6">S</strain>
    </source>
</reference>
<organism evidence="5 6">
    <name type="scientific">Teladorsagia circumcincta</name>
    <name type="common">Brown stomach worm</name>
    <name type="synonym">Ostertagia circumcincta</name>
    <dbReference type="NCBI Taxonomy" id="45464"/>
    <lineage>
        <taxon>Eukaryota</taxon>
        <taxon>Metazoa</taxon>
        <taxon>Ecdysozoa</taxon>
        <taxon>Nematoda</taxon>
        <taxon>Chromadorea</taxon>
        <taxon>Rhabditida</taxon>
        <taxon>Rhabditina</taxon>
        <taxon>Rhabditomorpha</taxon>
        <taxon>Strongyloidea</taxon>
        <taxon>Trichostrongylidae</taxon>
        <taxon>Teladorsagia</taxon>
    </lineage>
</organism>
<dbReference type="CDD" id="cd16688">
    <property type="entry name" value="RING-H2_Vps11"/>
    <property type="match status" value="1"/>
</dbReference>
<dbReference type="OrthoDB" id="26184at2759"/>
<protein>
    <recommendedName>
        <fullName evidence="4">RING-type domain-containing protein</fullName>
    </recommendedName>
</protein>
<dbReference type="InterPro" id="IPR013083">
    <property type="entry name" value="Znf_RING/FYVE/PHD"/>
</dbReference>
<feature type="domain" description="RING-type" evidence="4">
    <location>
        <begin position="138"/>
        <end position="176"/>
    </location>
</feature>
<dbReference type="AlphaFoldDB" id="A0A2G9UN60"/>
<dbReference type="SUPFAM" id="SSF57850">
    <property type="entry name" value="RING/U-box"/>
    <property type="match status" value="1"/>
</dbReference>
<evidence type="ECO:0000256" key="2">
    <source>
        <dbReference type="ARBA" id="ARBA00022833"/>
    </source>
</evidence>
<accession>A0A2G9UN60</accession>
<evidence type="ECO:0000313" key="6">
    <source>
        <dbReference type="Proteomes" id="UP000230423"/>
    </source>
</evidence>
<evidence type="ECO:0000259" key="4">
    <source>
        <dbReference type="PROSITE" id="PS50089"/>
    </source>
</evidence>
<keyword evidence="2" id="KW-0862">Zinc</keyword>
<dbReference type="Proteomes" id="UP000230423">
    <property type="component" value="Unassembled WGS sequence"/>
</dbReference>
<evidence type="ECO:0000256" key="1">
    <source>
        <dbReference type="ARBA" id="ARBA00022771"/>
    </source>
</evidence>
<keyword evidence="6" id="KW-1185">Reference proteome</keyword>
<dbReference type="GO" id="GO:0008270">
    <property type="term" value="F:zinc ion binding"/>
    <property type="evidence" value="ECO:0007669"/>
    <property type="project" value="UniProtKB-KW"/>
</dbReference>
<dbReference type="Gene3D" id="3.30.40.10">
    <property type="entry name" value="Zinc/RING finger domain, C3HC4 (zinc finger)"/>
    <property type="match status" value="1"/>
</dbReference>